<dbReference type="InterPro" id="IPR039536">
    <property type="entry name" value="TetR_C_Proteobacteria"/>
</dbReference>
<evidence type="ECO:0000313" key="8">
    <source>
        <dbReference type="Proteomes" id="UP000542353"/>
    </source>
</evidence>
<dbReference type="RefSeq" id="WP_184255765.1">
    <property type="nucleotide sequence ID" value="NZ_JACHIH010000005.1"/>
</dbReference>
<proteinExistence type="predicted"/>
<protein>
    <submittedName>
        <fullName evidence="7">AcrR family transcriptional regulator</fullName>
    </submittedName>
</protein>
<accession>A0A7W8DY79</accession>
<dbReference type="PROSITE" id="PS50977">
    <property type="entry name" value="HTH_TETR_2"/>
    <property type="match status" value="1"/>
</dbReference>
<evidence type="ECO:0000256" key="4">
    <source>
        <dbReference type="PROSITE-ProRule" id="PRU00335"/>
    </source>
</evidence>
<feature type="region of interest" description="Disordered" evidence="5">
    <location>
        <begin position="1"/>
        <end position="23"/>
    </location>
</feature>
<dbReference type="FunFam" id="1.10.10.60:FF:000141">
    <property type="entry name" value="TetR family transcriptional regulator"/>
    <property type="match status" value="1"/>
</dbReference>
<dbReference type="GO" id="GO:0003700">
    <property type="term" value="F:DNA-binding transcription factor activity"/>
    <property type="evidence" value="ECO:0007669"/>
    <property type="project" value="TreeGrafter"/>
</dbReference>
<dbReference type="PANTHER" id="PTHR30055">
    <property type="entry name" value="HTH-TYPE TRANSCRIPTIONAL REGULATOR RUTR"/>
    <property type="match status" value="1"/>
</dbReference>
<dbReference type="Pfam" id="PF00440">
    <property type="entry name" value="TetR_N"/>
    <property type="match status" value="1"/>
</dbReference>
<organism evidence="7 8">
    <name type="scientific">Rhodopseudomonas rhenobacensis</name>
    <dbReference type="NCBI Taxonomy" id="87461"/>
    <lineage>
        <taxon>Bacteria</taxon>
        <taxon>Pseudomonadati</taxon>
        <taxon>Pseudomonadota</taxon>
        <taxon>Alphaproteobacteria</taxon>
        <taxon>Hyphomicrobiales</taxon>
        <taxon>Nitrobacteraceae</taxon>
        <taxon>Rhodopseudomonas</taxon>
    </lineage>
</organism>
<sequence length="223" mass="24435">MNVTKAKPNKVVRRRSGRPTKEQAGQITDHIVVVATRLFSETSFEATTVDLIAAKAGISKQTFYARFDSKEALFAAVIRKRMNDLFLASPGQPDRAGPIEPTLVRIGVELSKRALSPAAIAIDRLISSEAYQFRQLALAYQESATHARGLIAGIFSNAMREGQITTADSRFLAQQFLFSVVDGPTRALILTGKTAKPEQELREQVRAAVDLFLDGCRPSDRSA</sequence>
<keyword evidence="1" id="KW-0805">Transcription regulation</keyword>
<evidence type="ECO:0000256" key="1">
    <source>
        <dbReference type="ARBA" id="ARBA00023015"/>
    </source>
</evidence>
<dbReference type="EMBL" id="JACHIH010000005">
    <property type="protein sequence ID" value="MBB5046653.1"/>
    <property type="molecule type" value="Genomic_DNA"/>
</dbReference>
<dbReference type="PRINTS" id="PR00455">
    <property type="entry name" value="HTHTETR"/>
</dbReference>
<dbReference type="Gene3D" id="1.10.357.10">
    <property type="entry name" value="Tetracycline Repressor, domain 2"/>
    <property type="match status" value="1"/>
</dbReference>
<evidence type="ECO:0000256" key="2">
    <source>
        <dbReference type="ARBA" id="ARBA00023125"/>
    </source>
</evidence>
<dbReference type="PANTHER" id="PTHR30055:SF146">
    <property type="entry name" value="HTH-TYPE TRANSCRIPTIONAL DUAL REGULATOR CECR"/>
    <property type="match status" value="1"/>
</dbReference>
<keyword evidence="3" id="KW-0804">Transcription</keyword>
<evidence type="ECO:0000256" key="3">
    <source>
        <dbReference type="ARBA" id="ARBA00023163"/>
    </source>
</evidence>
<evidence type="ECO:0000259" key="6">
    <source>
        <dbReference type="PROSITE" id="PS50977"/>
    </source>
</evidence>
<dbReference type="Gene3D" id="1.10.10.60">
    <property type="entry name" value="Homeodomain-like"/>
    <property type="match status" value="1"/>
</dbReference>
<feature type="domain" description="HTH tetR-type" evidence="6">
    <location>
        <begin position="25"/>
        <end position="85"/>
    </location>
</feature>
<dbReference type="InterPro" id="IPR001647">
    <property type="entry name" value="HTH_TetR"/>
</dbReference>
<evidence type="ECO:0000313" key="7">
    <source>
        <dbReference type="EMBL" id="MBB5046653.1"/>
    </source>
</evidence>
<gene>
    <name evidence="7" type="ORF">HNR60_001401</name>
</gene>
<dbReference type="Pfam" id="PF14246">
    <property type="entry name" value="TetR_C_7"/>
    <property type="match status" value="1"/>
</dbReference>
<name>A0A7W8DY79_9BRAD</name>
<feature type="DNA-binding region" description="H-T-H motif" evidence="4">
    <location>
        <begin position="48"/>
        <end position="67"/>
    </location>
</feature>
<dbReference type="InterPro" id="IPR050109">
    <property type="entry name" value="HTH-type_TetR-like_transc_reg"/>
</dbReference>
<keyword evidence="2 4" id="KW-0238">DNA-binding</keyword>
<dbReference type="Proteomes" id="UP000542353">
    <property type="component" value="Unassembled WGS sequence"/>
</dbReference>
<dbReference type="InterPro" id="IPR036271">
    <property type="entry name" value="Tet_transcr_reg_TetR-rel_C_sf"/>
</dbReference>
<dbReference type="SUPFAM" id="SSF48498">
    <property type="entry name" value="Tetracyclin repressor-like, C-terminal domain"/>
    <property type="match status" value="1"/>
</dbReference>
<dbReference type="SUPFAM" id="SSF46689">
    <property type="entry name" value="Homeodomain-like"/>
    <property type="match status" value="1"/>
</dbReference>
<keyword evidence="8" id="KW-1185">Reference proteome</keyword>
<reference evidence="7 8" key="1">
    <citation type="submission" date="2020-08" db="EMBL/GenBank/DDBJ databases">
        <title>Genomic Encyclopedia of Type Strains, Phase IV (KMG-IV): sequencing the most valuable type-strain genomes for metagenomic binning, comparative biology and taxonomic classification.</title>
        <authorList>
            <person name="Goeker M."/>
        </authorList>
    </citation>
    <scope>NUCLEOTIDE SEQUENCE [LARGE SCALE GENOMIC DNA]</scope>
    <source>
        <strain evidence="7 8">DSM 12706</strain>
    </source>
</reference>
<feature type="compositionally biased region" description="Basic residues" evidence="5">
    <location>
        <begin position="7"/>
        <end position="18"/>
    </location>
</feature>
<comment type="caution">
    <text evidence="7">The sequence shown here is derived from an EMBL/GenBank/DDBJ whole genome shotgun (WGS) entry which is preliminary data.</text>
</comment>
<dbReference type="GO" id="GO:0000976">
    <property type="term" value="F:transcription cis-regulatory region binding"/>
    <property type="evidence" value="ECO:0007669"/>
    <property type="project" value="TreeGrafter"/>
</dbReference>
<dbReference type="InterPro" id="IPR009057">
    <property type="entry name" value="Homeodomain-like_sf"/>
</dbReference>
<evidence type="ECO:0000256" key="5">
    <source>
        <dbReference type="SAM" id="MobiDB-lite"/>
    </source>
</evidence>
<dbReference type="AlphaFoldDB" id="A0A7W8DY79"/>